<dbReference type="InParanoid" id="G2YWF2"/>
<protein>
    <submittedName>
        <fullName evidence="1">Uncharacterized protein</fullName>
    </submittedName>
</protein>
<dbReference type="Proteomes" id="UP000008177">
    <property type="component" value="Unplaced contigs"/>
</dbReference>
<evidence type="ECO:0000313" key="1">
    <source>
        <dbReference type="EMBL" id="CCD55950.1"/>
    </source>
</evidence>
<dbReference type="EMBL" id="FQ790358">
    <property type="protein sequence ID" value="CCD55950.1"/>
    <property type="molecule type" value="Genomic_DNA"/>
</dbReference>
<organism evidence="1 2">
    <name type="scientific">Botryotinia fuckeliana (strain T4)</name>
    <name type="common">Noble rot fungus</name>
    <name type="synonym">Botrytis cinerea</name>
    <dbReference type="NCBI Taxonomy" id="999810"/>
    <lineage>
        <taxon>Eukaryota</taxon>
        <taxon>Fungi</taxon>
        <taxon>Dikarya</taxon>
        <taxon>Ascomycota</taxon>
        <taxon>Pezizomycotina</taxon>
        <taxon>Leotiomycetes</taxon>
        <taxon>Helotiales</taxon>
        <taxon>Sclerotiniaceae</taxon>
        <taxon>Botrytis</taxon>
    </lineage>
</organism>
<proteinExistence type="predicted"/>
<gene>
    <name evidence="1" type="ORF">BofuT4_uP150820.1</name>
</gene>
<reference evidence="2" key="1">
    <citation type="journal article" date="2011" name="PLoS Genet.">
        <title>Genomic analysis of the necrotrophic fungal pathogens Sclerotinia sclerotiorum and Botrytis cinerea.</title>
        <authorList>
            <person name="Amselem J."/>
            <person name="Cuomo C.A."/>
            <person name="van Kan J.A."/>
            <person name="Viaud M."/>
            <person name="Benito E.P."/>
            <person name="Couloux A."/>
            <person name="Coutinho P.M."/>
            <person name="de Vries R.P."/>
            <person name="Dyer P.S."/>
            <person name="Fillinger S."/>
            <person name="Fournier E."/>
            <person name="Gout L."/>
            <person name="Hahn M."/>
            <person name="Kohn L."/>
            <person name="Lapalu N."/>
            <person name="Plummer K.M."/>
            <person name="Pradier J.M."/>
            <person name="Quevillon E."/>
            <person name="Sharon A."/>
            <person name="Simon A."/>
            <person name="ten Have A."/>
            <person name="Tudzynski B."/>
            <person name="Tudzynski P."/>
            <person name="Wincker P."/>
            <person name="Andrew M."/>
            <person name="Anthouard V."/>
            <person name="Beever R.E."/>
            <person name="Beffa R."/>
            <person name="Benoit I."/>
            <person name="Bouzid O."/>
            <person name="Brault B."/>
            <person name="Chen Z."/>
            <person name="Choquer M."/>
            <person name="Collemare J."/>
            <person name="Cotton P."/>
            <person name="Danchin E.G."/>
            <person name="Da Silva C."/>
            <person name="Gautier A."/>
            <person name="Giraud C."/>
            <person name="Giraud T."/>
            <person name="Gonzalez C."/>
            <person name="Grossetete S."/>
            <person name="Guldener U."/>
            <person name="Henrissat B."/>
            <person name="Howlett B.J."/>
            <person name="Kodira C."/>
            <person name="Kretschmer M."/>
            <person name="Lappartient A."/>
            <person name="Leroch M."/>
            <person name="Levis C."/>
            <person name="Mauceli E."/>
            <person name="Neuveglise C."/>
            <person name="Oeser B."/>
            <person name="Pearson M."/>
            <person name="Poulain J."/>
            <person name="Poussereau N."/>
            <person name="Quesneville H."/>
            <person name="Rascle C."/>
            <person name="Schumacher J."/>
            <person name="Segurens B."/>
            <person name="Sexton A."/>
            <person name="Silva E."/>
            <person name="Sirven C."/>
            <person name="Soanes D.M."/>
            <person name="Talbot N.J."/>
            <person name="Templeton M."/>
            <person name="Yandava C."/>
            <person name="Yarden O."/>
            <person name="Zeng Q."/>
            <person name="Rollins J.A."/>
            <person name="Lebrun M.H."/>
            <person name="Dickman M."/>
        </authorList>
    </citation>
    <scope>NUCLEOTIDE SEQUENCE [LARGE SCALE GENOMIC DNA]</scope>
    <source>
        <strain evidence="2">T4</strain>
    </source>
</reference>
<sequence length="38" mass="4563">MRVRYEIILFNQRCLAFIKNCSPFPYSFTTALDSQIEF</sequence>
<evidence type="ECO:0000313" key="2">
    <source>
        <dbReference type="Proteomes" id="UP000008177"/>
    </source>
</evidence>
<accession>G2YWF2</accession>
<dbReference type="HOGENOM" id="CLU_3335499_0_0_1"/>
<dbReference type="AlphaFoldDB" id="G2YWF2"/>
<name>G2YWF2_BOTF4</name>